<dbReference type="InterPro" id="IPR000485">
    <property type="entry name" value="AsnC-type_HTH_dom"/>
</dbReference>
<evidence type="ECO:0000259" key="5">
    <source>
        <dbReference type="PROSITE" id="PS50956"/>
    </source>
</evidence>
<gene>
    <name evidence="6" type="ORF">SAMN05216498_1982</name>
</gene>
<dbReference type="GO" id="GO:0006796">
    <property type="term" value="P:phosphate-containing compound metabolic process"/>
    <property type="evidence" value="ECO:0007669"/>
    <property type="project" value="UniProtKB-ARBA"/>
</dbReference>
<reference evidence="6 7" key="1">
    <citation type="submission" date="2016-10" db="EMBL/GenBank/DDBJ databases">
        <authorList>
            <person name="de Groot N.N."/>
        </authorList>
    </citation>
    <scope>NUCLEOTIDE SEQUENCE [LARGE SCALE GENOMIC DNA]</scope>
    <source>
        <strain evidence="6 7">CGMCC 1.3442</strain>
    </source>
</reference>
<dbReference type="GO" id="GO:0043565">
    <property type="term" value="F:sequence-specific DNA binding"/>
    <property type="evidence" value="ECO:0007669"/>
    <property type="project" value="InterPro"/>
</dbReference>
<dbReference type="Gene3D" id="1.10.10.10">
    <property type="entry name" value="Winged helix-like DNA-binding domain superfamily/Winged helix DNA-binding domain"/>
    <property type="match status" value="1"/>
</dbReference>
<dbReference type="PROSITE" id="PS00583">
    <property type="entry name" value="PFKB_KINASES_1"/>
    <property type="match status" value="1"/>
</dbReference>
<dbReference type="PROSITE" id="PS50943">
    <property type="entry name" value="HTH_CROC1"/>
    <property type="match status" value="1"/>
</dbReference>
<dbReference type="AlphaFoldDB" id="A0A1H0AMN5"/>
<evidence type="ECO:0000256" key="2">
    <source>
        <dbReference type="ARBA" id="ARBA00022679"/>
    </source>
</evidence>
<dbReference type="EMBL" id="FNIG01000004">
    <property type="protein sequence ID" value="SDN34126.1"/>
    <property type="molecule type" value="Genomic_DNA"/>
</dbReference>
<dbReference type="SMART" id="SM00419">
    <property type="entry name" value="HTH_CRP"/>
    <property type="match status" value="1"/>
</dbReference>
<dbReference type="InterPro" id="IPR002139">
    <property type="entry name" value="Ribo/fructo_kinase"/>
</dbReference>
<proteinExistence type="inferred from homology"/>
<feature type="domain" description="HTH asnC-type" evidence="5">
    <location>
        <begin position="15"/>
        <end position="71"/>
    </location>
</feature>
<dbReference type="InterPro" id="IPR029056">
    <property type="entry name" value="Ribokinase-like"/>
</dbReference>
<dbReference type="InterPro" id="IPR036390">
    <property type="entry name" value="WH_DNA-bd_sf"/>
</dbReference>
<dbReference type="Gene3D" id="3.40.1190.20">
    <property type="match status" value="1"/>
</dbReference>
<dbReference type="SUPFAM" id="SSF53613">
    <property type="entry name" value="Ribokinase-like"/>
    <property type="match status" value="1"/>
</dbReference>
<keyword evidence="7" id="KW-1185">Reference proteome</keyword>
<dbReference type="PRINTS" id="PR00990">
    <property type="entry name" value="RIBOKINASE"/>
</dbReference>
<name>A0A1H0AMN5_9BACI</name>
<protein>
    <submittedName>
        <fullName evidence="6">Pseudouridine kinase</fullName>
    </submittedName>
</protein>
<dbReference type="InterPro" id="IPR012318">
    <property type="entry name" value="HTH_CRP"/>
</dbReference>
<feature type="domain" description="HTH cro/C1-type" evidence="4">
    <location>
        <begin position="28"/>
        <end position="47"/>
    </location>
</feature>
<dbReference type="STRING" id="237069.SAMN05216498_1982"/>
<evidence type="ECO:0000256" key="3">
    <source>
        <dbReference type="ARBA" id="ARBA00022777"/>
    </source>
</evidence>
<dbReference type="Proteomes" id="UP000199334">
    <property type="component" value="Unassembled WGS sequence"/>
</dbReference>
<dbReference type="PANTHER" id="PTHR10584">
    <property type="entry name" value="SUGAR KINASE"/>
    <property type="match status" value="1"/>
</dbReference>
<organism evidence="6 7">
    <name type="scientific">Tenuibacillus multivorans</name>
    <dbReference type="NCBI Taxonomy" id="237069"/>
    <lineage>
        <taxon>Bacteria</taxon>
        <taxon>Bacillati</taxon>
        <taxon>Bacillota</taxon>
        <taxon>Bacilli</taxon>
        <taxon>Bacillales</taxon>
        <taxon>Bacillaceae</taxon>
        <taxon>Tenuibacillus</taxon>
    </lineage>
</organism>
<dbReference type="SUPFAM" id="SSF46785">
    <property type="entry name" value="Winged helix' DNA-binding domain"/>
    <property type="match status" value="1"/>
</dbReference>
<comment type="similarity">
    <text evidence="1">Belongs to the carbohydrate kinase PfkB family.</text>
</comment>
<dbReference type="PROSITE" id="PS50956">
    <property type="entry name" value="HTH_ASNC_2"/>
    <property type="match status" value="1"/>
</dbReference>
<keyword evidence="2" id="KW-0808">Transferase</keyword>
<dbReference type="InterPro" id="IPR011611">
    <property type="entry name" value="PfkB_dom"/>
</dbReference>
<keyword evidence="3 6" id="KW-0418">Kinase</keyword>
<accession>A0A1H0AMN5</accession>
<dbReference type="PANTHER" id="PTHR10584:SF166">
    <property type="entry name" value="RIBOKINASE"/>
    <property type="match status" value="1"/>
</dbReference>
<dbReference type="Pfam" id="PF13412">
    <property type="entry name" value="HTH_24"/>
    <property type="match status" value="1"/>
</dbReference>
<evidence type="ECO:0000313" key="6">
    <source>
        <dbReference type="EMBL" id="SDN34126.1"/>
    </source>
</evidence>
<evidence type="ECO:0000313" key="7">
    <source>
        <dbReference type="Proteomes" id="UP000199334"/>
    </source>
</evidence>
<evidence type="ECO:0000256" key="1">
    <source>
        <dbReference type="ARBA" id="ARBA00010688"/>
    </source>
</evidence>
<sequence length="373" mass="40907">MLEDAGKEDIILNREKQILDYIKQNPYISQQELAEKVGVSRPAVANYIKKLIQNGEIKGRAYILNDRKNITCIGGANIDRKARSKEPIQLGSSNPVKTEESLGGVARNVAENLVRLGCDTSVVTFVGQDKEGDWILNSSQKLGMDISHSVTIPNHRTGTYTALIDETGEMVVSMADMDIYDQVTSNLLENSWNHIASSKAIFMDTNIHATSLQFIIEKCHSAQIPLYVDPVSSIKAQKLPNDLSGIDTLMPNQEEAELLSGVKINDNNDCIEASKKIRERGVNNVIITLGGEGIYYSSKHKSNWLKPPQTNVVDVTGAGDAFAASLIYGMEQGQSLEEASKFGLAGASLTLQVKSSVSPFINDKELQNMTKEF</sequence>
<dbReference type="InterPro" id="IPR002173">
    <property type="entry name" value="Carboh/pur_kinase_PfkB_CS"/>
</dbReference>
<dbReference type="InterPro" id="IPR036388">
    <property type="entry name" value="WH-like_DNA-bd_sf"/>
</dbReference>
<dbReference type="CDD" id="cd01941">
    <property type="entry name" value="YeiC_kinase_like"/>
    <property type="match status" value="1"/>
</dbReference>
<dbReference type="GO" id="GO:0016301">
    <property type="term" value="F:kinase activity"/>
    <property type="evidence" value="ECO:0007669"/>
    <property type="project" value="UniProtKB-KW"/>
</dbReference>
<dbReference type="Pfam" id="PF00294">
    <property type="entry name" value="PfkB"/>
    <property type="match status" value="1"/>
</dbReference>
<evidence type="ECO:0000259" key="4">
    <source>
        <dbReference type="PROSITE" id="PS50943"/>
    </source>
</evidence>
<dbReference type="GO" id="GO:0006355">
    <property type="term" value="P:regulation of DNA-templated transcription"/>
    <property type="evidence" value="ECO:0007669"/>
    <property type="project" value="InterPro"/>
</dbReference>
<dbReference type="InterPro" id="IPR001387">
    <property type="entry name" value="Cro/C1-type_HTH"/>
</dbReference>